<reference evidence="6 7" key="1">
    <citation type="submission" date="2015-09" db="EMBL/GenBank/DDBJ databases">
        <title>Genome sequencing project for genomic taxonomy and phylogenomics of Bacillus-like bacteria.</title>
        <authorList>
            <person name="Liu B."/>
            <person name="Wang J."/>
            <person name="Zhu Y."/>
            <person name="Liu G."/>
            <person name="Chen Q."/>
            <person name="Chen Z."/>
            <person name="Lan J."/>
            <person name="Che J."/>
            <person name="Ge C."/>
            <person name="Shi H."/>
            <person name="Pan Z."/>
            <person name="Liu X."/>
        </authorList>
    </citation>
    <scope>NUCLEOTIDE SEQUENCE [LARGE SCALE GENOMIC DNA]</scope>
    <source>
        <strain evidence="6 7">FJAT-18043</strain>
    </source>
</reference>
<comment type="similarity">
    <text evidence="1">Belongs to the LysR transcriptional regulatory family.</text>
</comment>
<proteinExistence type="inferred from homology"/>
<keyword evidence="4" id="KW-0804">Transcription</keyword>
<dbReference type="InterPro" id="IPR005119">
    <property type="entry name" value="LysR_subst-bd"/>
</dbReference>
<dbReference type="Gene3D" id="1.10.10.10">
    <property type="entry name" value="Winged helix-like DNA-binding domain superfamily/Winged helix DNA-binding domain"/>
    <property type="match status" value="1"/>
</dbReference>
<sequence>MEFSWINTFLVAAKNGNFRRTADLLYISQPSVTVHIQNLEKELGVQLFEREGRKMKLTEEGRRYIPHAENLMEIYQKGIEDLKSFSQGYTSKLSLAISPLIADTILPFVLKKYMTIHPHVEISVKVLESLDIEKAVLNDEIDIGLSCLHSRNPELYCEVLYKDEVKLIAQHDGLDAESAPPLDEEEVLMKNYLLTDNHPVYWETLSREVKYKFPSVKMMKVSQIHITKRFIVEGLGVSFLPVSTVRRELIEGWLLEVPCSSITLPEAYTYAIMKYNHSKQKEFMRFLMNYRI</sequence>
<evidence type="ECO:0000256" key="4">
    <source>
        <dbReference type="ARBA" id="ARBA00023163"/>
    </source>
</evidence>
<dbReference type="CDD" id="cd05466">
    <property type="entry name" value="PBP2_LTTR_substrate"/>
    <property type="match status" value="1"/>
</dbReference>
<keyword evidence="2" id="KW-0805">Transcription regulation</keyword>
<dbReference type="InterPro" id="IPR000847">
    <property type="entry name" value="LysR_HTH_N"/>
</dbReference>
<dbReference type="Gene3D" id="3.40.190.290">
    <property type="match status" value="1"/>
</dbReference>
<dbReference type="FunFam" id="1.10.10.10:FF:000001">
    <property type="entry name" value="LysR family transcriptional regulator"/>
    <property type="match status" value="1"/>
</dbReference>
<protein>
    <submittedName>
        <fullName evidence="6">LysR family transcriptional regulator</fullName>
    </submittedName>
</protein>
<gene>
    <name evidence="6" type="ORF">AN957_04065</name>
</gene>
<dbReference type="SUPFAM" id="SSF46785">
    <property type="entry name" value="Winged helix' DNA-binding domain"/>
    <property type="match status" value="1"/>
</dbReference>
<dbReference type="PANTHER" id="PTHR30126:SF64">
    <property type="entry name" value="HTH-TYPE TRANSCRIPTIONAL REGULATOR CITR"/>
    <property type="match status" value="1"/>
</dbReference>
<accession>A0A0Q3QVE9</accession>
<evidence type="ECO:0000256" key="2">
    <source>
        <dbReference type="ARBA" id="ARBA00023015"/>
    </source>
</evidence>
<name>A0A0Q3QVE9_9BACI</name>
<dbReference type="RefSeq" id="WP_053479320.1">
    <property type="nucleotide sequence ID" value="NZ_CP041305.1"/>
</dbReference>
<dbReference type="SUPFAM" id="SSF53850">
    <property type="entry name" value="Periplasmic binding protein-like II"/>
    <property type="match status" value="1"/>
</dbReference>
<dbReference type="PRINTS" id="PR00039">
    <property type="entry name" value="HTHLYSR"/>
</dbReference>
<organism evidence="6 7">
    <name type="scientific">Cytobacillus solani</name>
    <dbReference type="NCBI Taxonomy" id="1637975"/>
    <lineage>
        <taxon>Bacteria</taxon>
        <taxon>Bacillati</taxon>
        <taxon>Bacillota</taxon>
        <taxon>Bacilli</taxon>
        <taxon>Bacillales</taxon>
        <taxon>Bacillaceae</taxon>
        <taxon>Cytobacillus</taxon>
    </lineage>
</organism>
<dbReference type="Pfam" id="PF00126">
    <property type="entry name" value="HTH_1"/>
    <property type="match status" value="1"/>
</dbReference>
<dbReference type="AlphaFoldDB" id="A0A0Q3QVE9"/>
<keyword evidence="3" id="KW-0238">DNA-binding</keyword>
<dbReference type="PROSITE" id="PS50931">
    <property type="entry name" value="HTH_LYSR"/>
    <property type="match status" value="1"/>
</dbReference>
<dbReference type="EMBL" id="LJIX01000006">
    <property type="protein sequence ID" value="KQL21782.1"/>
    <property type="molecule type" value="Genomic_DNA"/>
</dbReference>
<dbReference type="GO" id="GO:0003700">
    <property type="term" value="F:DNA-binding transcription factor activity"/>
    <property type="evidence" value="ECO:0007669"/>
    <property type="project" value="InterPro"/>
</dbReference>
<dbReference type="GO" id="GO:0000976">
    <property type="term" value="F:transcription cis-regulatory region binding"/>
    <property type="evidence" value="ECO:0007669"/>
    <property type="project" value="TreeGrafter"/>
</dbReference>
<dbReference type="InterPro" id="IPR036388">
    <property type="entry name" value="WH-like_DNA-bd_sf"/>
</dbReference>
<evidence type="ECO:0000256" key="1">
    <source>
        <dbReference type="ARBA" id="ARBA00009437"/>
    </source>
</evidence>
<dbReference type="Pfam" id="PF03466">
    <property type="entry name" value="LysR_substrate"/>
    <property type="match status" value="1"/>
</dbReference>
<dbReference type="PATRIC" id="fig|1637975.4.peg.491"/>
<evidence type="ECO:0000313" key="7">
    <source>
        <dbReference type="Proteomes" id="UP000050996"/>
    </source>
</evidence>
<dbReference type="PANTHER" id="PTHR30126">
    <property type="entry name" value="HTH-TYPE TRANSCRIPTIONAL REGULATOR"/>
    <property type="match status" value="1"/>
</dbReference>
<evidence type="ECO:0000256" key="3">
    <source>
        <dbReference type="ARBA" id="ARBA00023125"/>
    </source>
</evidence>
<dbReference type="STRING" id="1637975.AN957_04065"/>
<dbReference type="Proteomes" id="UP000050996">
    <property type="component" value="Unassembled WGS sequence"/>
</dbReference>
<evidence type="ECO:0000259" key="5">
    <source>
        <dbReference type="PROSITE" id="PS50931"/>
    </source>
</evidence>
<comment type="caution">
    <text evidence="6">The sequence shown here is derived from an EMBL/GenBank/DDBJ whole genome shotgun (WGS) entry which is preliminary data.</text>
</comment>
<keyword evidence="7" id="KW-1185">Reference proteome</keyword>
<dbReference type="InterPro" id="IPR036390">
    <property type="entry name" value="WH_DNA-bd_sf"/>
</dbReference>
<evidence type="ECO:0000313" key="6">
    <source>
        <dbReference type="EMBL" id="KQL21782.1"/>
    </source>
</evidence>
<feature type="domain" description="HTH lysR-type" evidence="5">
    <location>
        <begin position="1"/>
        <end position="58"/>
    </location>
</feature>